<dbReference type="Proteomes" id="UP000297693">
    <property type="component" value="Unassembled WGS sequence"/>
</dbReference>
<organism evidence="1 2">
    <name type="scientific">Leptospira ognonensis</name>
    <dbReference type="NCBI Taxonomy" id="2484945"/>
    <lineage>
        <taxon>Bacteria</taxon>
        <taxon>Pseudomonadati</taxon>
        <taxon>Spirochaetota</taxon>
        <taxon>Spirochaetia</taxon>
        <taxon>Leptospirales</taxon>
        <taxon>Leptospiraceae</taxon>
        <taxon>Leptospira</taxon>
    </lineage>
</organism>
<reference evidence="1" key="1">
    <citation type="journal article" date="2019" name="PLoS Negl. Trop. Dis.">
        <title>Revisiting the worldwide diversity of Leptospira species in the environment.</title>
        <authorList>
            <person name="Vincent A.T."/>
            <person name="Schiettekatte O."/>
            <person name="Bourhy P."/>
            <person name="Veyrier F.J."/>
            <person name="Picardeau M."/>
        </authorList>
    </citation>
    <scope>NUCLEOTIDE SEQUENCE [LARGE SCALE GENOMIC DNA]</scope>
    <source>
        <strain evidence="1">201702476</strain>
    </source>
</reference>
<dbReference type="EMBL" id="RQGD01000034">
    <property type="protein sequence ID" value="TGL58008.1"/>
    <property type="molecule type" value="Genomic_DNA"/>
</dbReference>
<evidence type="ECO:0000313" key="2">
    <source>
        <dbReference type="Proteomes" id="UP000297693"/>
    </source>
</evidence>
<keyword evidence="2" id="KW-1185">Reference proteome</keyword>
<comment type="caution">
    <text evidence="1">The sequence shown here is derived from an EMBL/GenBank/DDBJ whole genome shotgun (WGS) entry which is preliminary data.</text>
</comment>
<name>A0A4R9K031_9LEPT</name>
<proteinExistence type="predicted"/>
<sequence length="62" mass="6965">MKVGEKVKITKRTFLNQGIFIFTGSTVEIKDIQAEMATVIYFDKEGHPHDLQLSLSDLGPLD</sequence>
<gene>
    <name evidence="1" type="ORF">EHQ58_11465</name>
</gene>
<protein>
    <submittedName>
        <fullName evidence="1">Uncharacterized protein</fullName>
    </submittedName>
</protein>
<evidence type="ECO:0000313" key="1">
    <source>
        <dbReference type="EMBL" id="TGL58008.1"/>
    </source>
</evidence>
<accession>A0A4R9K031</accession>
<dbReference type="OrthoDB" id="344035at2"/>
<dbReference type="AlphaFoldDB" id="A0A4R9K031"/>
<dbReference type="RefSeq" id="WP_135624027.1">
    <property type="nucleotide sequence ID" value="NZ_RQGD01000034.1"/>
</dbReference>